<dbReference type="PROSITE" id="PS01209">
    <property type="entry name" value="LDLRA_1"/>
    <property type="match status" value="1"/>
</dbReference>
<keyword evidence="5" id="KW-0677">Repeat</keyword>
<comment type="caution">
    <text evidence="10">Lacks conserved residue(s) required for the propagation of feature annotation.</text>
</comment>
<dbReference type="GO" id="GO:0005886">
    <property type="term" value="C:plasma membrane"/>
    <property type="evidence" value="ECO:0007669"/>
    <property type="project" value="UniProtKB-SubCell"/>
</dbReference>
<dbReference type="InterPro" id="IPR002172">
    <property type="entry name" value="LDrepeatLR_classA_rpt"/>
</dbReference>
<sequence length="118" mass="12989">MCWSLSLPCSSWETSVPLLSSFPALLLGCSRDLKPNVLNDEFSCSSGMCIRLSWMCDGDNDCRDWSDEANCTGEQSSVEWEVVLALLQKELPCCWEAAIRLVGTGSISQLSLCFLAIN</sequence>
<evidence type="ECO:0000256" key="8">
    <source>
        <dbReference type="ARBA" id="ARBA00023170"/>
    </source>
</evidence>
<dbReference type="Proteomes" id="UP000276834">
    <property type="component" value="Unassembled WGS sequence"/>
</dbReference>
<evidence type="ECO:0000313" key="11">
    <source>
        <dbReference type="EMBL" id="RLV91908.1"/>
    </source>
</evidence>
<keyword evidence="2" id="KW-1003">Cell membrane</keyword>
<dbReference type="SUPFAM" id="SSF57424">
    <property type="entry name" value="LDL receptor-like module"/>
    <property type="match status" value="1"/>
</dbReference>
<feature type="disulfide bond" evidence="10">
    <location>
        <begin position="56"/>
        <end position="71"/>
    </location>
</feature>
<evidence type="ECO:0000256" key="10">
    <source>
        <dbReference type="PROSITE-ProRule" id="PRU00124"/>
    </source>
</evidence>
<evidence type="ECO:0000256" key="6">
    <source>
        <dbReference type="ARBA" id="ARBA00023136"/>
    </source>
</evidence>
<reference evidence="11 12" key="1">
    <citation type="journal article" date="2018" name="Proc. R. Soc. B">
        <title>A non-coding region near Follistatin controls head colour polymorphism in the Gouldian finch.</title>
        <authorList>
            <person name="Toomey M.B."/>
            <person name="Marques C.I."/>
            <person name="Andrade P."/>
            <person name="Araujo P.M."/>
            <person name="Sabatino S."/>
            <person name="Gazda M.A."/>
            <person name="Afonso S."/>
            <person name="Lopes R.J."/>
            <person name="Corbo J.C."/>
            <person name="Carneiro M."/>
        </authorList>
    </citation>
    <scope>NUCLEOTIDE SEQUENCE [LARGE SCALE GENOMIC DNA]</scope>
    <source>
        <strain evidence="11">Red01</strain>
        <tissue evidence="11">Muscle</tissue>
    </source>
</reference>
<dbReference type="GO" id="GO:0006897">
    <property type="term" value="P:endocytosis"/>
    <property type="evidence" value="ECO:0007669"/>
    <property type="project" value="UniProtKB-KW"/>
</dbReference>
<dbReference type="SMART" id="SM00192">
    <property type="entry name" value="LDLa"/>
    <property type="match status" value="1"/>
</dbReference>
<dbReference type="Gene3D" id="4.10.400.10">
    <property type="entry name" value="Low-density Lipoprotein Receptor"/>
    <property type="match status" value="1"/>
</dbReference>
<dbReference type="AlphaFoldDB" id="A0A3L8RZK1"/>
<dbReference type="PROSITE" id="PS50068">
    <property type="entry name" value="LDLRA_2"/>
    <property type="match status" value="1"/>
</dbReference>
<keyword evidence="7 10" id="KW-1015">Disulfide bond</keyword>
<keyword evidence="9" id="KW-0325">Glycoprotein</keyword>
<keyword evidence="3" id="KW-0245">EGF-like domain</keyword>
<evidence type="ECO:0000256" key="1">
    <source>
        <dbReference type="ARBA" id="ARBA00004251"/>
    </source>
</evidence>
<keyword evidence="12" id="KW-1185">Reference proteome</keyword>
<dbReference type="EMBL" id="QUSF01000105">
    <property type="protein sequence ID" value="RLV91908.1"/>
    <property type="molecule type" value="Genomic_DNA"/>
</dbReference>
<protein>
    <submittedName>
        <fullName evidence="11">Uncharacterized protein</fullName>
    </submittedName>
</protein>
<evidence type="ECO:0000256" key="7">
    <source>
        <dbReference type="ARBA" id="ARBA00023157"/>
    </source>
</evidence>
<comment type="subcellular location">
    <subcellularLocation>
        <location evidence="1">Cell membrane</location>
        <topology evidence="1">Single-pass type I membrane protein</topology>
    </subcellularLocation>
</comment>
<organism evidence="11 12">
    <name type="scientific">Chloebia gouldiae</name>
    <name type="common">Gouldian finch</name>
    <name type="synonym">Erythrura gouldiae</name>
    <dbReference type="NCBI Taxonomy" id="44316"/>
    <lineage>
        <taxon>Eukaryota</taxon>
        <taxon>Metazoa</taxon>
        <taxon>Chordata</taxon>
        <taxon>Craniata</taxon>
        <taxon>Vertebrata</taxon>
        <taxon>Euteleostomi</taxon>
        <taxon>Archelosauria</taxon>
        <taxon>Archosauria</taxon>
        <taxon>Dinosauria</taxon>
        <taxon>Saurischia</taxon>
        <taxon>Theropoda</taxon>
        <taxon>Coelurosauria</taxon>
        <taxon>Aves</taxon>
        <taxon>Neognathae</taxon>
        <taxon>Neoaves</taxon>
        <taxon>Telluraves</taxon>
        <taxon>Australaves</taxon>
        <taxon>Passeriformes</taxon>
        <taxon>Passeroidea</taxon>
        <taxon>Passeridae</taxon>
        <taxon>Chloebia</taxon>
    </lineage>
</organism>
<dbReference type="FunFam" id="4.10.400.10:FF:000006">
    <property type="entry name" value="Putative low-density lipoprotein receptor"/>
    <property type="match status" value="1"/>
</dbReference>
<evidence type="ECO:0000256" key="5">
    <source>
        <dbReference type="ARBA" id="ARBA00022737"/>
    </source>
</evidence>
<keyword evidence="8" id="KW-0675">Receptor</keyword>
<proteinExistence type="predicted"/>
<dbReference type="Pfam" id="PF00057">
    <property type="entry name" value="Ldl_recept_a"/>
    <property type="match status" value="1"/>
</dbReference>
<evidence type="ECO:0000313" key="12">
    <source>
        <dbReference type="Proteomes" id="UP000276834"/>
    </source>
</evidence>
<evidence type="ECO:0000256" key="2">
    <source>
        <dbReference type="ARBA" id="ARBA00022475"/>
    </source>
</evidence>
<evidence type="ECO:0000256" key="9">
    <source>
        <dbReference type="ARBA" id="ARBA00023180"/>
    </source>
</evidence>
<keyword evidence="4" id="KW-0254">Endocytosis</keyword>
<dbReference type="OrthoDB" id="21182at2759"/>
<dbReference type="InterPro" id="IPR036055">
    <property type="entry name" value="LDL_receptor-like_sf"/>
</dbReference>
<evidence type="ECO:0000256" key="3">
    <source>
        <dbReference type="ARBA" id="ARBA00022536"/>
    </source>
</evidence>
<dbReference type="CDD" id="cd00112">
    <property type="entry name" value="LDLa"/>
    <property type="match status" value="1"/>
</dbReference>
<keyword evidence="6" id="KW-0472">Membrane</keyword>
<feature type="disulfide bond" evidence="10">
    <location>
        <begin position="44"/>
        <end position="62"/>
    </location>
</feature>
<name>A0A3L8RZK1_CHLGU</name>
<accession>A0A3L8RZK1</accession>
<gene>
    <name evidence="11" type="ORF">DV515_00013975</name>
</gene>
<comment type="caution">
    <text evidence="11">The sequence shown here is derived from an EMBL/GenBank/DDBJ whole genome shotgun (WGS) entry which is preliminary data.</text>
</comment>
<dbReference type="InterPro" id="IPR023415">
    <property type="entry name" value="LDLR_class-A_CS"/>
</dbReference>
<evidence type="ECO:0000256" key="4">
    <source>
        <dbReference type="ARBA" id="ARBA00022583"/>
    </source>
</evidence>